<dbReference type="GO" id="GO:0005737">
    <property type="term" value="C:cytoplasm"/>
    <property type="evidence" value="ECO:0007669"/>
    <property type="project" value="TreeGrafter"/>
</dbReference>
<dbReference type="InterPro" id="IPR003591">
    <property type="entry name" value="Leu-rich_rpt_typical-subtyp"/>
</dbReference>
<dbReference type="OrthoDB" id="1668230at2759"/>
<keyword evidence="2" id="KW-0677">Repeat</keyword>
<dbReference type="PANTHER" id="PTHR48051:SF1">
    <property type="entry name" value="RAS SUPPRESSOR PROTEIN 1"/>
    <property type="match status" value="1"/>
</dbReference>
<feature type="compositionally biased region" description="Basic and acidic residues" evidence="5">
    <location>
        <begin position="1"/>
        <end position="23"/>
    </location>
</feature>
<dbReference type="InterPro" id="IPR001611">
    <property type="entry name" value="Leu-rich_rpt"/>
</dbReference>
<sequence>MRIEGKRTRFGKQTEVDENHGTKLDMSGMSLDSIPNPIINLSLVTKVDLSNNNLESIPESLTARLLNMVALDVHSNQLKSLPNSIGCLSKLKVLNVSGNLLESFPKTFENCRALEELNANFNKLTKLPDTIGFELVNITRLSVNSNKLSTLPYSTSHLTALRSLDARLNCLTALPDGLENLTALETLNVSQNFQHLTTLPFAVGLLGSLKELDISYNNISELPPSIGCLTKLEKLNAEGNPLVCPPRDVMEQSIQVIREYLAARINETGNGSKRGKSWFGRLVKCTTFNSGMTQNDSRIRHSYDGLLMSHYRSIDGLTSPRHFTLGMLSPRRLFFSPKRESPRKSASF</sequence>
<evidence type="ECO:0000256" key="1">
    <source>
        <dbReference type="ARBA" id="ARBA00022614"/>
    </source>
</evidence>
<name>A0A833VJQ6_9POAL</name>
<dbReference type="InterPro" id="IPR025875">
    <property type="entry name" value="Leu-rich_rpt_4"/>
</dbReference>
<dbReference type="SMART" id="SM00369">
    <property type="entry name" value="LRR_TYP"/>
    <property type="match status" value="7"/>
</dbReference>
<comment type="function">
    <text evidence="4">Leucine-rich repeat protein that likely mediates protein interactions, possibly in the context of signal transduction.</text>
</comment>
<dbReference type="PANTHER" id="PTHR48051">
    <property type="match status" value="1"/>
</dbReference>
<evidence type="ECO:0000256" key="5">
    <source>
        <dbReference type="SAM" id="MobiDB-lite"/>
    </source>
</evidence>
<dbReference type="SUPFAM" id="SSF52058">
    <property type="entry name" value="L domain-like"/>
    <property type="match status" value="1"/>
</dbReference>
<dbReference type="AlphaFoldDB" id="A0A833VJQ6"/>
<dbReference type="Gene3D" id="3.80.10.10">
    <property type="entry name" value="Ribonuclease Inhibitor"/>
    <property type="match status" value="2"/>
</dbReference>
<evidence type="ECO:0000313" key="7">
    <source>
        <dbReference type="Proteomes" id="UP000623129"/>
    </source>
</evidence>
<keyword evidence="7" id="KW-1185">Reference proteome</keyword>
<dbReference type="InterPro" id="IPR050216">
    <property type="entry name" value="LRR_domain-containing"/>
</dbReference>
<comment type="caution">
    <text evidence="6">The sequence shown here is derived from an EMBL/GenBank/DDBJ whole genome shotgun (WGS) entry which is preliminary data.</text>
</comment>
<protein>
    <submittedName>
        <fullName evidence="6">Plant intracellular Ras-group-related LRR protein 1-like protein</fullName>
    </submittedName>
</protein>
<feature type="region of interest" description="Disordered" evidence="5">
    <location>
        <begin position="1"/>
        <end position="24"/>
    </location>
</feature>
<evidence type="ECO:0000256" key="4">
    <source>
        <dbReference type="ARBA" id="ARBA00037519"/>
    </source>
</evidence>
<dbReference type="SMART" id="SM00364">
    <property type="entry name" value="LRR_BAC"/>
    <property type="match status" value="8"/>
</dbReference>
<accession>A0A833VJQ6</accession>
<keyword evidence="1" id="KW-0433">Leucine-rich repeat</keyword>
<dbReference type="Pfam" id="PF13855">
    <property type="entry name" value="LRR_8"/>
    <property type="match status" value="1"/>
</dbReference>
<comment type="similarity">
    <text evidence="3">Belongs to the SHOC2 family.</text>
</comment>
<evidence type="ECO:0000313" key="6">
    <source>
        <dbReference type="EMBL" id="KAF3325783.1"/>
    </source>
</evidence>
<proteinExistence type="inferred from homology"/>
<evidence type="ECO:0000256" key="2">
    <source>
        <dbReference type="ARBA" id="ARBA00022737"/>
    </source>
</evidence>
<organism evidence="6 7">
    <name type="scientific">Carex littledalei</name>
    <dbReference type="NCBI Taxonomy" id="544730"/>
    <lineage>
        <taxon>Eukaryota</taxon>
        <taxon>Viridiplantae</taxon>
        <taxon>Streptophyta</taxon>
        <taxon>Embryophyta</taxon>
        <taxon>Tracheophyta</taxon>
        <taxon>Spermatophyta</taxon>
        <taxon>Magnoliopsida</taxon>
        <taxon>Liliopsida</taxon>
        <taxon>Poales</taxon>
        <taxon>Cyperaceae</taxon>
        <taxon>Cyperoideae</taxon>
        <taxon>Cariceae</taxon>
        <taxon>Carex</taxon>
        <taxon>Carex subgen. Euthyceras</taxon>
    </lineage>
</organism>
<reference evidence="6" key="1">
    <citation type="submission" date="2020-01" db="EMBL/GenBank/DDBJ databases">
        <title>Genome sequence of Kobresia littledalei, the first chromosome-level genome in the family Cyperaceae.</title>
        <authorList>
            <person name="Qu G."/>
        </authorList>
    </citation>
    <scope>NUCLEOTIDE SEQUENCE</scope>
    <source>
        <strain evidence="6">C.B.Clarke</strain>
        <tissue evidence="6">Leaf</tissue>
    </source>
</reference>
<dbReference type="EMBL" id="SWLB01000019">
    <property type="protein sequence ID" value="KAF3325783.1"/>
    <property type="molecule type" value="Genomic_DNA"/>
</dbReference>
<dbReference type="Proteomes" id="UP000623129">
    <property type="component" value="Unassembled WGS sequence"/>
</dbReference>
<evidence type="ECO:0000256" key="3">
    <source>
        <dbReference type="ARBA" id="ARBA00023786"/>
    </source>
</evidence>
<dbReference type="PROSITE" id="PS51450">
    <property type="entry name" value="LRR"/>
    <property type="match status" value="1"/>
</dbReference>
<dbReference type="InterPro" id="IPR032675">
    <property type="entry name" value="LRR_dom_sf"/>
</dbReference>
<gene>
    <name evidence="6" type="ORF">FCM35_KLT08863</name>
</gene>
<dbReference type="Pfam" id="PF12799">
    <property type="entry name" value="LRR_4"/>
    <property type="match status" value="1"/>
</dbReference>